<dbReference type="PROSITE" id="PS50235">
    <property type="entry name" value="USP_3"/>
    <property type="match status" value="1"/>
</dbReference>
<dbReference type="EC" id="3.4.19.12" evidence="3"/>
<name>A0BPD2_PARTE</name>
<dbReference type="InterPro" id="IPR038765">
    <property type="entry name" value="Papain-like_cys_pep_sf"/>
</dbReference>
<feature type="region of interest" description="Disordered" evidence="8">
    <location>
        <begin position="543"/>
        <end position="604"/>
    </location>
</feature>
<keyword evidence="4" id="KW-0645">Protease</keyword>
<comment type="similarity">
    <text evidence="2">Belongs to the peptidase C19 family.</text>
</comment>
<comment type="catalytic activity">
    <reaction evidence="1">
        <text>Thiol-dependent hydrolysis of ester, thioester, amide, peptide and isopeptide bonds formed by the C-terminal Gly of ubiquitin (a 76-residue protein attached to proteins as an intracellular targeting signal).</text>
        <dbReference type="EC" id="3.4.19.12"/>
    </reaction>
</comment>
<feature type="compositionally biased region" description="Basic and acidic residues" evidence="8">
    <location>
        <begin position="500"/>
        <end position="510"/>
    </location>
</feature>
<feature type="compositionally biased region" description="Polar residues" evidence="8">
    <location>
        <begin position="558"/>
        <end position="568"/>
    </location>
</feature>
<dbReference type="Gene3D" id="3.90.70.10">
    <property type="entry name" value="Cysteine proteinases"/>
    <property type="match status" value="1"/>
</dbReference>
<organism evidence="10 11">
    <name type="scientific">Paramecium tetraurelia</name>
    <dbReference type="NCBI Taxonomy" id="5888"/>
    <lineage>
        <taxon>Eukaryota</taxon>
        <taxon>Sar</taxon>
        <taxon>Alveolata</taxon>
        <taxon>Ciliophora</taxon>
        <taxon>Intramacronucleata</taxon>
        <taxon>Oligohymenophorea</taxon>
        <taxon>Peniculida</taxon>
        <taxon>Parameciidae</taxon>
        <taxon>Paramecium</taxon>
    </lineage>
</organism>
<feature type="compositionally biased region" description="Polar residues" evidence="8">
    <location>
        <begin position="511"/>
        <end position="524"/>
    </location>
</feature>
<evidence type="ECO:0000256" key="6">
    <source>
        <dbReference type="ARBA" id="ARBA00022801"/>
    </source>
</evidence>
<evidence type="ECO:0000256" key="2">
    <source>
        <dbReference type="ARBA" id="ARBA00009085"/>
    </source>
</evidence>
<evidence type="ECO:0000256" key="3">
    <source>
        <dbReference type="ARBA" id="ARBA00012759"/>
    </source>
</evidence>
<sequence>MGSGASRSLTIPVVYEESQANNLANFKTTNKQKLTITDPYMKLQQGYHTIPLIVRKIDKHEEIKVVHGVVGLKNLGNTCYFNSAIHCLSHTQPLLDYMLSRVFEKEINKNSKLGSKGQVTECFAQLLSDIWKDERSIGMSTINQGNDTKDKSKDKQLKQKQYENWVDPLRNTQGDLKQDVNNQHNQLEQEDCQELLSYLLDMIHEDLNRCKKKENIKEKDYTGDPKEEWAAESWGEHLKINKSIVVDLFQGQLKSTVECKYCNYQSHKWEPFLFLNLPIKQQKQQQQQQQQQQSFQSKTLGSSQLKQDTTCELTECLDQFQQDETIQWKCPKCQETRDCKKGIRIWKLPNILIIHLKRFEYGTKQSGKITQKVNFPLNQLDMSPYCNQQNDTVYNLYAVAQHHGSLQYGHYVSICKHRVDNQWYMYNDDAVLKVIQFQLQIQDPEKVIVDSQAYVLFYQKQTETIFRQTITNPSCWPHNQSAKKQSQPKEQLQLMEYEESEQKGQLDETSPHNISGNSIKIDTQNVKKKHSYNHFIREQSIKSNSIFKRSRPSEDNENNYTNKQTSITKIEEQWGFGQDNDKQKEMDKNKDRKPNDWRSKGTRK</sequence>
<dbReference type="RefSeq" id="XP_001427797.1">
    <property type="nucleotide sequence ID" value="XM_001427760.1"/>
</dbReference>
<dbReference type="InterPro" id="IPR028889">
    <property type="entry name" value="USP"/>
</dbReference>
<dbReference type="InterPro" id="IPR001394">
    <property type="entry name" value="Peptidase_C19_UCH"/>
</dbReference>
<keyword evidence="5" id="KW-0833">Ubl conjugation pathway</keyword>
<protein>
    <recommendedName>
        <fullName evidence="3">ubiquitinyl hydrolase 1</fullName>
        <ecNumber evidence="3">3.4.19.12</ecNumber>
    </recommendedName>
</protein>
<dbReference type="STRING" id="5888.A0BPD2"/>
<evidence type="ECO:0000256" key="8">
    <source>
        <dbReference type="SAM" id="MobiDB-lite"/>
    </source>
</evidence>
<dbReference type="OMA" id="QETRDCK"/>
<keyword evidence="7" id="KW-0788">Thiol protease</keyword>
<dbReference type="EMBL" id="CT868008">
    <property type="protein sequence ID" value="CAK60399.1"/>
    <property type="molecule type" value="Genomic_DNA"/>
</dbReference>
<dbReference type="Pfam" id="PF00443">
    <property type="entry name" value="UCH"/>
    <property type="match status" value="1"/>
</dbReference>
<keyword evidence="6" id="KW-0378">Hydrolase</keyword>
<evidence type="ECO:0000256" key="4">
    <source>
        <dbReference type="ARBA" id="ARBA00022670"/>
    </source>
</evidence>
<gene>
    <name evidence="10" type="ORF">GSPATT00005148001</name>
</gene>
<dbReference type="KEGG" id="ptm:GSPATT00005148001"/>
<reference evidence="10 11" key="1">
    <citation type="journal article" date="2006" name="Nature">
        <title>Global trends of whole-genome duplications revealed by the ciliate Paramecium tetraurelia.</title>
        <authorList>
            <consortium name="Genoscope"/>
            <person name="Aury J.-M."/>
            <person name="Jaillon O."/>
            <person name="Duret L."/>
            <person name="Noel B."/>
            <person name="Jubin C."/>
            <person name="Porcel B.M."/>
            <person name="Segurens B."/>
            <person name="Daubin V."/>
            <person name="Anthouard V."/>
            <person name="Aiach N."/>
            <person name="Arnaiz O."/>
            <person name="Billaut A."/>
            <person name="Beisson J."/>
            <person name="Blanc I."/>
            <person name="Bouhouche K."/>
            <person name="Camara F."/>
            <person name="Duharcourt S."/>
            <person name="Guigo R."/>
            <person name="Gogendeau D."/>
            <person name="Katinka M."/>
            <person name="Keller A.-M."/>
            <person name="Kissmehl R."/>
            <person name="Klotz C."/>
            <person name="Koll F."/>
            <person name="Le Moue A."/>
            <person name="Lepere C."/>
            <person name="Malinsky S."/>
            <person name="Nowacki M."/>
            <person name="Nowak J.K."/>
            <person name="Plattner H."/>
            <person name="Poulain J."/>
            <person name="Ruiz F."/>
            <person name="Serrano V."/>
            <person name="Zagulski M."/>
            <person name="Dessen P."/>
            <person name="Betermier M."/>
            <person name="Weissenbach J."/>
            <person name="Scarpelli C."/>
            <person name="Schachter V."/>
            <person name="Sperling L."/>
            <person name="Meyer E."/>
            <person name="Cohen J."/>
            <person name="Wincker P."/>
        </authorList>
    </citation>
    <scope>NUCLEOTIDE SEQUENCE [LARGE SCALE GENOMIC DNA]</scope>
    <source>
        <strain evidence="10 11">Stock d4-2</strain>
    </source>
</reference>
<evidence type="ECO:0000256" key="7">
    <source>
        <dbReference type="ARBA" id="ARBA00022807"/>
    </source>
</evidence>
<dbReference type="Proteomes" id="UP000000600">
    <property type="component" value="Unassembled WGS sequence"/>
</dbReference>
<dbReference type="PANTHER" id="PTHR21646:SF24">
    <property type="entry name" value="UBIQUITIN CARBOXYL-TERMINAL HYDROLASE"/>
    <property type="match status" value="1"/>
</dbReference>
<evidence type="ECO:0000256" key="5">
    <source>
        <dbReference type="ARBA" id="ARBA00022786"/>
    </source>
</evidence>
<dbReference type="InParanoid" id="A0BPD2"/>
<dbReference type="InterPro" id="IPR018200">
    <property type="entry name" value="USP_CS"/>
</dbReference>
<evidence type="ECO:0000313" key="10">
    <source>
        <dbReference type="EMBL" id="CAK60399.1"/>
    </source>
</evidence>
<keyword evidence="11" id="KW-1185">Reference proteome</keyword>
<feature type="compositionally biased region" description="Basic and acidic residues" evidence="8">
    <location>
        <begin position="579"/>
        <end position="604"/>
    </location>
</feature>
<evidence type="ECO:0000259" key="9">
    <source>
        <dbReference type="PROSITE" id="PS50235"/>
    </source>
</evidence>
<dbReference type="GO" id="GO:0004843">
    <property type="term" value="F:cysteine-type deubiquitinase activity"/>
    <property type="evidence" value="ECO:0007669"/>
    <property type="project" value="UniProtKB-EC"/>
</dbReference>
<proteinExistence type="inferred from homology"/>
<accession>A0BPD2</accession>
<dbReference type="HOGENOM" id="CLU_008279_1_0_1"/>
<dbReference type="eggNOG" id="KOG1868">
    <property type="taxonomic scope" value="Eukaryota"/>
</dbReference>
<dbReference type="AlphaFoldDB" id="A0BPD2"/>
<dbReference type="GeneID" id="5013581"/>
<dbReference type="GO" id="GO:0006508">
    <property type="term" value="P:proteolysis"/>
    <property type="evidence" value="ECO:0007669"/>
    <property type="project" value="UniProtKB-KW"/>
</dbReference>
<evidence type="ECO:0000313" key="11">
    <source>
        <dbReference type="Proteomes" id="UP000000600"/>
    </source>
</evidence>
<dbReference type="GO" id="GO:0016579">
    <property type="term" value="P:protein deubiquitination"/>
    <property type="evidence" value="ECO:0007669"/>
    <property type="project" value="InterPro"/>
</dbReference>
<dbReference type="OrthoDB" id="292964at2759"/>
<evidence type="ECO:0000256" key="1">
    <source>
        <dbReference type="ARBA" id="ARBA00000707"/>
    </source>
</evidence>
<dbReference type="PANTHER" id="PTHR21646">
    <property type="entry name" value="UBIQUITIN CARBOXYL-TERMINAL HYDROLASE"/>
    <property type="match status" value="1"/>
</dbReference>
<feature type="domain" description="USP" evidence="9">
    <location>
        <begin position="70"/>
        <end position="461"/>
    </location>
</feature>
<dbReference type="CDD" id="cd02674">
    <property type="entry name" value="Peptidase_C19R"/>
    <property type="match status" value="1"/>
</dbReference>
<dbReference type="InterPro" id="IPR050185">
    <property type="entry name" value="Ub_carboxyl-term_hydrolase"/>
</dbReference>
<feature type="region of interest" description="Disordered" evidence="8">
    <location>
        <begin position="496"/>
        <end position="527"/>
    </location>
</feature>
<dbReference type="SUPFAM" id="SSF54001">
    <property type="entry name" value="Cysteine proteinases"/>
    <property type="match status" value="1"/>
</dbReference>
<dbReference type="PROSITE" id="PS00973">
    <property type="entry name" value="USP_2"/>
    <property type="match status" value="1"/>
</dbReference>